<reference evidence="2" key="1">
    <citation type="submission" date="2025-08" db="UniProtKB">
        <authorList>
            <consortium name="Ensembl"/>
        </authorList>
    </citation>
    <scope>IDENTIFICATION</scope>
</reference>
<dbReference type="GeneTree" id="ENSGT00520000058076"/>
<proteinExistence type="predicted"/>
<dbReference type="Proteomes" id="UP000694564">
    <property type="component" value="Chromosome 15"/>
</dbReference>
<evidence type="ECO:0000256" key="1">
    <source>
        <dbReference type="SAM" id="MobiDB-lite"/>
    </source>
</evidence>
<reference evidence="2" key="2">
    <citation type="submission" date="2025-09" db="UniProtKB">
        <authorList>
            <consortium name="Ensembl"/>
        </authorList>
    </citation>
    <scope>IDENTIFICATION</scope>
</reference>
<dbReference type="OrthoDB" id="9801193at2759"/>
<keyword evidence="3" id="KW-1185">Reference proteome</keyword>
<evidence type="ECO:0000313" key="2">
    <source>
        <dbReference type="Ensembl" id="ENSSVLP00005028604.1"/>
    </source>
</evidence>
<feature type="compositionally biased region" description="Polar residues" evidence="1">
    <location>
        <begin position="52"/>
        <end position="67"/>
    </location>
</feature>
<feature type="compositionally biased region" description="Polar residues" evidence="1">
    <location>
        <begin position="31"/>
        <end position="41"/>
    </location>
</feature>
<gene>
    <name evidence="2" type="primary">TEX48</name>
</gene>
<dbReference type="AlphaFoldDB" id="A0A8D2DR26"/>
<protein>
    <submittedName>
        <fullName evidence="2">Testis expressed 48</fullName>
    </submittedName>
</protein>
<dbReference type="Ensembl" id="ENSSVLT00005031792.1">
    <property type="protein sequence ID" value="ENSSVLP00005028604.1"/>
    <property type="gene ID" value="ENSSVLG00005022615.1"/>
</dbReference>
<evidence type="ECO:0000313" key="3">
    <source>
        <dbReference type="Proteomes" id="UP000694564"/>
    </source>
</evidence>
<name>A0A8D2DR26_SCIVU</name>
<sequence length="119" mass="13560">MATHQNLASKIFCLCCRDCQEPQVIDDCKVPSQTQENQPSTGGLKLQKSELNRQNPKHTSTSSPSIIGRLLNTQKKSSSSSSEFEELNVPDFQRGFYKRNLNRYSHEQWPFQSCLIGRP</sequence>
<accession>A0A8D2DR26</accession>
<organism evidence="2 3">
    <name type="scientific">Sciurus vulgaris</name>
    <name type="common">Eurasian red squirrel</name>
    <dbReference type="NCBI Taxonomy" id="55149"/>
    <lineage>
        <taxon>Eukaryota</taxon>
        <taxon>Metazoa</taxon>
        <taxon>Chordata</taxon>
        <taxon>Craniata</taxon>
        <taxon>Vertebrata</taxon>
        <taxon>Euteleostomi</taxon>
        <taxon>Mammalia</taxon>
        <taxon>Eutheria</taxon>
        <taxon>Euarchontoglires</taxon>
        <taxon>Glires</taxon>
        <taxon>Rodentia</taxon>
        <taxon>Sciuromorpha</taxon>
        <taxon>Sciuridae</taxon>
        <taxon>Sciurinae</taxon>
        <taxon>Sciurini</taxon>
        <taxon>Sciurus</taxon>
    </lineage>
</organism>
<feature type="region of interest" description="Disordered" evidence="1">
    <location>
        <begin position="30"/>
        <end position="67"/>
    </location>
</feature>